<gene>
    <name evidence="4" type="primary">yacG</name>
    <name evidence="4" type="ORF">GETHOR_28830</name>
</gene>
<dbReference type="Pfam" id="PF03884">
    <property type="entry name" value="YacG"/>
    <property type="match status" value="1"/>
</dbReference>
<evidence type="ECO:0000256" key="2">
    <source>
        <dbReference type="ARBA" id="ARBA00022833"/>
    </source>
</evidence>
<dbReference type="Gene3D" id="3.30.50.10">
    <property type="entry name" value="Erythroid Transcription Factor GATA-1, subunit A"/>
    <property type="match status" value="1"/>
</dbReference>
<reference evidence="5" key="1">
    <citation type="journal article" date="2023" name="Int. J. Syst. Evol. Microbiol.">
        <title>Mesoterricola silvestris gen. nov., sp. nov., Mesoterricola sediminis sp. nov., Geothrix oryzae sp. nov., Geothrix edaphica sp. nov., Geothrix rubra sp. nov., and Geothrix limicola sp. nov., six novel members of Acidobacteriota isolated from soils.</title>
        <authorList>
            <person name="Itoh H."/>
            <person name="Sugisawa Y."/>
            <person name="Mise K."/>
            <person name="Xu Z."/>
            <person name="Kuniyasu M."/>
            <person name="Ushijima N."/>
            <person name="Kawano K."/>
            <person name="Kobayashi E."/>
            <person name="Shiratori Y."/>
            <person name="Masuda Y."/>
            <person name="Senoo K."/>
        </authorList>
    </citation>
    <scope>NUCLEOTIDE SEQUENCE [LARGE SCALE GENOMIC DNA]</scope>
    <source>
        <strain evidence="5">Red222</strain>
    </source>
</reference>
<accession>A0ABM8DUK0</accession>
<dbReference type="SUPFAM" id="SSF57716">
    <property type="entry name" value="Glucocorticoid receptor-like (DNA-binding domain)"/>
    <property type="match status" value="1"/>
</dbReference>
<sequence length="66" mass="7614">MLTSMTLRPCPICRTPTAWEGNAFKPFCSERCRLRDLGAWSTESYRIPEKPQEEHGEGWSEAIPEE</sequence>
<evidence type="ECO:0000313" key="4">
    <source>
        <dbReference type="EMBL" id="BDU70782.1"/>
    </source>
</evidence>
<evidence type="ECO:0000313" key="5">
    <source>
        <dbReference type="Proteomes" id="UP001242010"/>
    </source>
</evidence>
<dbReference type="InterPro" id="IPR013088">
    <property type="entry name" value="Znf_NHR/GATA"/>
</dbReference>
<keyword evidence="2" id="KW-0862">Zinc</keyword>
<evidence type="ECO:0000256" key="1">
    <source>
        <dbReference type="ARBA" id="ARBA00022723"/>
    </source>
</evidence>
<keyword evidence="5" id="KW-1185">Reference proteome</keyword>
<feature type="region of interest" description="Disordered" evidence="3">
    <location>
        <begin position="45"/>
        <end position="66"/>
    </location>
</feature>
<keyword evidence="1" id="KW-0479">Metal-binding</keyword>
<dbReference type="HAMAP" id="MF_00649">
    <property type="entry name" value="DNA_gyrase_inhibitor_YacG"/>
    <property type="match status" value="1"/>
</dbReference>
<dbReference type="PANTHER" id="PTHR36150:SF1">
    <property type="entry name" value="DNA GYRASE INHIBITOR YACG"/>
    <property type="match status" value="1"/>
</dbReference>
<feature type="compositionally biased region" description="Basic and acidic residues" evidence="3">
    <location>
        <begin position="46"/>
        <end position="58"/>
    </location>
</feature>
<dbReference type="Proteomes" id="UP001242010">
    <property type="component" value="Chromosome"/>
</dbReference>
<proteinExistence type="inferred from homology"/>
<dbReference type="EMBL" id="AP027079">
    <property type="protein sequence ID" value="BDU70782.1"/>
    <property type="molecule type" value="Genomic_DNA"/>
</dbReference>
<organism evidence="4 5">
    <name type="scientific">Geothrix oryzae</name>
    <dbReference type="NCBI Taxonomy" id="2927975"/>
    <lineage>
        <taxon>Bacteria</taxon>
        <taxon>Pseudomonadati</taxon>
        <taxon>Acidobacteriota</taxon>
        <taxon>Holophagae</taxon>
        <taxon>Holophagales</taxon>
        <taxon>Holophagaceae</taxon>
        <taxon>Geothrix</taxon>
    </lineage>
</organism>
<dbReference type="InterPro" id="IPR005584">
    <property type="entry name" value="DNA_gyrase_inhibitor_YacG"/>
</dbReference>
<dbReference type="PANTHER" id="PTHR36150">
    <property type="entry name" value="DNA GYRASE INHIBITOR YACG"/>
    <property type="match status" value="1"/>
</dbReference>
<protein>
    <submittedName>
        <fullName evidence="4">DNA gyrase inhibitor YacG</fullName>
    </submittedName>
</protein>
<evidence type="ECO:0000256" key="3">
    <source>
        <dbReference type="SAM" id="MobiDB-lite"/>
    </source>
</evidence>
<name>A0ABM8DUK0_9BACT</name>